<protein>
    <recommendedName>
        <fullName evidence="2">DUF1559 domain-containing protein</fullName>
    </recommendedName>
</protein>
<proteinExistence type="predicted"/>
<dbReference type="PANTHER" id="PTHR30093:SF2">
    <property type="entry name" value="TYPE II SECRETION SYSTEM PROTEIN H"/>
    <property type="match status" value="1"/>
</dbReference>
<dbReference type="Pfam" id="PF07963">
    <property type="entry name" value="N_methyl"/>
    <property type="match status" value="1"/>
</dbReference>
<dbReference type="AlphaFoldDB" id="A0A518B058"/>
<dbReference type="KEGG" id="knv:Pan216_11950"/>
<organism evidence="3 4">
    <name type="scientific">Kolteria novifilia</name>
    <dbReference type="NCBI Taxonomy" id="2527975"/>
    <lineage>
        <taxon>Bacteria</taxon>
        <taxon>Pseudomonadati</taxon>
        <taxon>Planctomycetota</taxon>
        <taxon>Planctomycetia</taxon>
        <taxon>Kolteriales</taxon>
        <taxon>Kolteriaceae</taxon>
        <taxon>Kolteria</taxon>
    </lineage>
</organism>
<evidence type="ECO:0000256" key="1">
    <source>
        <dbReference type="SAM" id="Phobius"/>
    </source>
</evidence>
<dbReference type="SUPFAM" id="SSF54523">
    <property type="entry name" value="Pili subunits"/>
    <property type="match status" value="1"/>
</dbReference>
<name>A0A518B058_9BACT</name>
<dbReference type="Proteomes" id="UP000317093">
    <property type="component" value="Chromosome"/>
</dbReference>
<keyword evidence="1" id="KW-0472">Membrane</keyword>
<sequence>MRSHRLGRNGHGFTLVELLVVIAIIGVLVSLLLPAVQQARESARRTQCRNNLKQLGIAMHGYHESHLMLPISNSHVNRWGWLPLMTPFMDLGHIHEKLNFSRASWQGDNIDYIRPVYAQFVCPSNPDAHVLREQEFFAPPTWVISNVDYAAVVGDYRNSTGIGEDPTYGNAGNGNPVRGMMSRFAWSARFRDCPDGLSKTFLVGESIGVGCIAQNFGVQSFGSTAHPINFRNDDLLGSSNWPTQGSPKWDHAFGFRSRHLGGAHFLFADGSIDFISENIDGVLYRAMASRDGGEIVSKSP</sequence>
<dbReference type="EMBL" id="CP036279">
    <property type="protein sequence ID" value="QDU60356.1"/>
    <property type="molecule type" value="Genomic_DNA"/>
</dbReference>
<dbReference type="PROSITE" id="PS00409">
    <property type="entry name" value="PROKAR_NTER_METHYL"/>
    <property type="match status" value="1"/>
</dbReference>
<feature type="transmembrane region" description="Helical" evidence="1">
    <location>
        <begin position="12"/>
        <end position="36"/>
    </location>
</feature>
<evidence type="ECO:0000313" key="4">
    <source>
        <dbReference type="Proteomes" id="UP000317093"/>
    </source>
</evidence>
<gene>
    <name evidence="3" type="ORF">Pan216_11950</name>
</gene>
<dbReference type="PANTHER" id="PTHR30093">
    <property type="entry name" value="GENERAL SECRETION PATHWAY PROTEIN G"/>
    <property type="match status" value="1"/>
</dbReference>
<dbReference type="InterPro" id="IPR027558">
    <property type="entry name" value="Pre_pil_HX9DG_C"/>
</dbReference>
<dbReference type="InterPro" id="IPR045584">
    <property type="entry name" value="Pilin-like"/>
</dbReference>
<dbReference type="RefSeq" id="WP_419193300.1">
    <property type="nucleotide sequence ID" value="NZ_CP036279.1"/>
</dbReference>
<keyword evidence="1" id="KW-1133">Transmembrane helix</keyword>
<accession>A0A518B058</accession>
<evidence type="ECO:0000259" key="2">
    <source>
        <dbReference type="Pfam" id="PF07596"/>
    </source>
</evidence>
<feature type="domain" description="DUF1559" evidence="2">
    <location>
        <begin position="37"/>
        <end position="280"/>
    </location>
</feature>
<keyword evidence="4" id="KW-1185">Reference proteome</keyword>
<dbReference type="Gene3D" id="3.30.700.10">
    <property type="entry name" value="Glycoprotein, Type 4 Pilin"/>
    <property type="match status" value="1"/>
</dbReference>
<dbReference type="InterPro" id="IPR011453">
    <property type="entry name" value="DUF1559"/>
</dbReference>
<reference evidence="3 4" key="1">
    <citation type="submission" date="2019-02" db="EMBL/GenBank/DDBJ databases">
        <title>Deep-cultivation of Planctomycetes and their phenomic and genomic characterization uncovers novel biology.</title>
        <authorList>
            <person name="Wiegand S."/>
            <person name="Jogler M."/>
            <person name="Boedeker C."/>
            <person name="Pinto D."/>
            <person name="Vollmers J."/>
            <person name="Rivas-Marin E."/>
            <person name="Kohn T."/>
            <person name="Peeters S.H."/>
            <person name="Heuer A."/>
            <person name="Rast P."/>
            <person name="Oberbeckmann S."/>
            <person name="Bunk B."/>
            <person name="Jeske O."/>
            <person name="Meyerdierks A."/>
            <person name="Storesund J.E."/>
            <person name="Kallscheuer N."/>
            <person name="Luecker S."/>
            <person name="Lage O.M."/>
            <person name="Pohl T."/>
            <person name="Merkel B.J."/>
            <person name="Hornburger P."/>
            <person name="Mueller R.-W."/>
            <person name="Bruemmer F."/>
            <person name="Labrenz M."/>
            <person name="Spormann A.M."/>
            <person name="Op den Camp H."/>
            <person name="Overmann J."/>
            <person name="Amann R."/>
            <person name="Jetten M.S.M."/>
            <person name="Mascher T."/>
            <person name="Medema M.H."/>
            <person name="Devos D.P."/>
            <person name="Kaster A.-K."/>
            <person name="Ovreas L."/>
            <person name="Rohde M."/>
            <person name="Galperin M.Y."/>
            <person name="Jogler C."/>
        </authorList>
    </citation>
    <scope>NUCLEOTIDE SEQUENCE [LARGE SCALE GENOMIC DNA]</scope>
    <source>
        <strain evidence="3 4">Pan216</strain>
    </source>
</reference>
<dbReference type="NCBIfam" id="TIGR04294">
    <property type="entry name" value="pre_pil_HX9DG"/>
    <property type="match status" value="1"/>
</dbReference>
<dbReference type="Pfam" id="PF07596">
    <property type="entry name" value="SBP_bac_10"/>
    <property type="match status" value="1"/>
</dbReference>
<keyword evidence="1" id="KW-0812">Transmembrane</keyword>
<evidence type="ECO:0000313" key="3">
    <source>
        <dbReference type="EMBL" id="QDU60356.1"/>
    </source>
</evidence>
<dbReference type="InterPro" id="IPR012902">
    <property type="entry name" value="N_methyl_site"/>
</dbReference>
<dbReference type="NCBIfam" id="TIGR02532">
    <property type="entry name" value="IV_pilin_GFxxxE"/>
    <property type="match status" value="1"/>
</dbReference>